<accession>A0A4P6ZD11</accession>
<dbReference type="Proteomes" id="UP000294419">
    <property type="component" value="Chromosome"/>
</dbReference>
<sequence>MKCSEEKRIVFFDLTVKLHFTIFSKGVNLSLEPKFLSKRPS</sequence>
<protein>
    <submittedName>
        <fullName evidence="1">Uncharacterized protein</fullName>
    </submittedName>
</protein>
<name>A0A4P6ZD11_9FLAO</name>
<organism evidence="1 2">
    <name type="scientific">Chryseobacterium salivictor</name>
    <dbReference type="NCBI Taxonomy" id="2547600"/>
    <lineage>
        <taxon>Bacteria</taxon>
        <taxon>Pseudomonadati</taxon>
        <taxon>Bacteroidota</taxon>
        <taxon>Flavobacteriia</taxon>
        <taxon>Flavobacteriales</taxon>
        <taxon>Weeksellaceae</taxon>
        <taxon>Chryseobacterium group</taxon>
        <taxon>Chryseobacterium</taxon>
    </lineage>
</organism>
<keyword evidence="2" id="KW-1185">Reference proteome</keyword>
<evidence type="ECO:0000313" key="1">
    <source>
        <dbReference type="EMBL" id="QBO57305.1"/>
    </source>
</evidence>
<reference evidence="1 2" key="1">
    <citation type="submission" date="2019-03" db="EMBL/GenBank/DDBJ databases">
        <authorList>
            <person name="Kim H."/>
            <person name="Yu S.-M."/>
        </authorList>
    </citation>
    <scope>NUCLEOTIDE SEQUENCE [LARGE SCALE GENOMIC DNA]</scope>
    <source>
        <strain evidence="1 2">NBC122</strain>
    </source>
</reference>
<evidence type="ECO:0000313" key="2">
    <source>
        <dbReference type="Proteomes" id="UP000294419"/>
    </source>
</evidence>
<proteinExistence type="predicted"/>
<dbReference type="EMBL" id="CP037954">
    <property type="protein sequence ID" value="QBO57305.1"/>
    <property type="molecule type" value="Genomic_DNA"/>
</dbReference>
<dbReference type="KEGG" id="csal:NBC122_00456"/>
<dbReference type="AlphaFoldDB" id="A0A4P6ZD11"/>
<gene>
    <name evidence="1" type="ORF">NBC122_00456</name>
</gene>